<dbReference type="Proteomes" id="UP000669239">
    <property type="component" value="Unassembled WGS sequence"/>
</dbReference>
<organism evidence="3 6">
    <name type="scientific">Enterocloster aldenensis</name>
    <dbReference type="NCBI Taxonomy" id="358742"/>
    <lineage>
        <taxon>Bacteria</taxon>
        <taxon>Bacillati</taxon>
        <taxon>Bacillota</taxon>
        <taxon>Clostridia</taxon>
        <taxon>Lachnospirales</taxon>
        <taxon>Lachnospiraceae</taxon>
        <taxon>Enterocloster</taxon>
    </lineage>
</organism>
<feature type="domain" description="BPL/LPL catalytic" evidence="2">
    <location>
        <begin position="27"/>
        <end position="210"/>
    </location>
</feature>
<comment type="caution">
    <text evidence="3">The sequence shown here is derived from an EMBL/GenBank/DDBJ whole genome shotgun (WGS) entry which is preliminary data.</text>
</comment>
<evidence type="ECO:0000313" key="6">
    <source>
        <dbReference type="Proteomes" id="UP001299608"/>
    </source>
</evidence>
<dbReference type="InterPro" id="IPR004562">
    <property type="entry name" value="LipoylTrfase_LipoateP_Ligase"/>
</dbReference>
<keyword evidence="5" id="KW-1185">Reference proteome</keyword>
<dbReference type="Proteomes" id="UP001299608">
    <property type="component" value="Unassembled WGS sequence"/>
</dbReference>
<evidence type="ECO:0000259" key="2">
    <source>
        <dbReference type="PROSITE" id="PS51733"/>
    </source>
</evidence>
<dbReference type="RefSeq" id="WP_117560036.1">
    <property type="nucleotide sequence ID" value="NZ_JAAITT010000016.1"/>
</dbReference>
<dbReference type="InterPro" id="IPR045864">
    <property type="entry name" value="aa-tRNA-synth_II/BPL/LPL"/>
</dbReference>
<reference evidence="4" key="2">
    <citation type="submission" date="2020-02" db="EMBL/GenBank/DDBJ databases">
        <authorList>
            <person name="Littmann E."/>
            <person name="Sorbara M."/>
        </authorList>
    </citation>
    <scope>NUCLEOTIDE SEQUENCE</scope>
    <source>
        <strain evidence="4">MSK.1.17</strain>
    </source>
</reference>
<evidence type="ECO:0000313" key="4">
    <source>
        <dbReference type="EMBL" id="NSJ49597.1"/>
    </source>
</evidence>
<dbReference type="Gene3D" id="3.30.930.10">
    <property type="entry name" value="Bira Bifunctional Protein, Domain 2"/>
    <property type="match status" value="1"/>
</dbReference>
<dbReference type="PROSITE" id="PS51733">
    <property type="entry name" value="BPL_LPL_CATALYTIC"/>
    <property type="match status" value="1"/>
</dbReference>
<dbReference type="Pfam" id="PF21948">
    <property type="entry name" value="LplA-B_cat"/>
    <property type="match status" value="1"/>
</dbReference>
<reference evidence="3" key="3">
    <citation type="submission" date="2022-01" db="EMBL/GenBank/DDBJ databases">
        <title>Collection of gut derived symbiotic bacterial strains cultured from healthy donors.</title>
        <authorList>
            <person name="Lin H."/>
            <person name="Kohout C."/>
            <person name="Waligurski E."/>
            <person name="Pamer E.G."/>
        </authorList>
    </citation>
    <scope>NUCLEOTIDE SEQUENCE</scope>
    <source>
        <strain evidence="3">DFI.6.55</strain>
    </source>
</reference>
<dbReference type="PANTHER" id="PTHR12561:SF3">
    <property type="entry name" value="LIPOYLTRANSFERASE 1, MITOCHONDRIAL"/>
    <property type="match status" value="1"/>
</dbReference>
<proteinExistence type="predicted"/>
<comment type="pathway">
    <text evidence="1">Protein modification; protein lipoylation via exogenous pathway; protein N(6)-(lipoyl)lysine from lipoate: step 2/2.</text>
</comment>
<dbReference type="EMBL" id="JAAITT010000016">
    <property type="protein sequence ID" value="NSJ49597.1"/>
    <property type="molecule type" value="Genomic_DNA"/>
</dbReference>
<protein>
    <recommendedName>
        <fullName evidence="2">BPL/LPL catalytic domain-containing protein</fullName>
    </recommendedName>
</protein>
<accession>A0AAW5BW72</accession>
<evidence type="ECO:0000256" key="1">
    <source>
        <dbReference type="ARBA" id="ARBA00005085"/>
    </source>
</evidence>
<dbReference type="GO" id="GO:0009249">
    <property type="term" value="P:protein lipoylation"/>
    <property type="evidence" value="ECO:0007669"/>
    <property type="project" value="InterPro"/>
</dbReference>
<dbReference type="SUPFAM" id="SSF55681">
    <property type="entry name" value="Class II aaRS and biotin synthetases"/>
    <property type="match status" value="1"/>
</dbReference>
<gene>
    <name evidence="4" type="ORF">G5B36_12940</name>
    <name evidence="3" type="ORF">L0N08_03625</name>
</gene>
<dbReference type="PANTHER" id="PTHR12561">
    <property type="entry name" value="LIPOATE-PROTEIN LIGASE"/>
    <property type="match status" value="1"/>
</dbReference>
<dbReference type="GO" id="GO:0005737">
    <property type="term" value="C:cytoplasm"/>
    <property type="evidence" value="ECO:0007669"/>
    <property type="project" value="TreeGrafter"/>
</dbReference>
<dbReference type="AlphaFoldDB" id="A0AAW5BW72"/>
<dbReference type="SUPFAM" id="SSF82649">
    <property type="entry name" value="SufE/NifU"/>
    <property type="match status" value="1"/>
</dbReference>
<dbReference type="GO" id="GO:0017118">
    <property type="term" value="F:lipoyltransferase activity"/>
    <property type="evidence" value="ECO:0007669"/>
    <property type="project" value="TreeGrafter"/>
</dbReference>
<dbReference type="InterPro" id="IPR004143">
    <property type="entry name" value="BPL_LPL_catalytic"/>
</dbReference>
<dbReference type="GO" id="GO:0140096">
    <property type="term" value="F:catalytic activity, acting on a protein"/>
    <property type="evidence" value="ECO:0007669"/>
    <property type="project" value="UniProtKB-ARBA"/>
</dbReference>
<reference evidence="4 5" key="1">
    <citation type="journal article" date="2020" name="Cell Host Microbe">
        <title>Functional and Genomic Variation between Human-Derived Isolates of Lachnospiraceae Reveals Inter- and Intra-Species Diversity.</title>
        <authorList>
            <person name="Sorbara M.T."/>
            <person name="Littmann E.R."/>
            <person name="Fontana E."/>
            <person name="Moody T.U."/>
            <person name="Kohout C.E."/>
            <person name="Gjonbalaj M."/>
            <person name="Eaton V."/>
            <person name="Seok R."/>
            <person name="Leiner I.M."/>
            <person name="Pamer E.G."/>
        </authorList>
    </citation>
    <scope>NUCLEOTIDE SEQUENCE [LARGE SCALE GENOMIC DNA]</scope>
    <source>
        <strain evidence="4 5">MSK.1.17</strain>
    </source>
</reference>
<name>A0AAW5BW72_9FIRM</name>
<evidence type="ECO:0000313" key="3">
    <source>
        <dbReference type="EMBL" id="MCG4744496.1"/>
    </source>
</evidence>
<dbReference type="CDD" id="cd16443">
    <property type="entry name" value="LplA"/>
    <property type="match status" value="1"/>
</dbReference>
<sequence>MNRVVVSGCGNVYRNLTLETRLLRQLHDKECILYLWVNDRTIVLGSSQCPWLECRPKECQSQGIAIARRPSGGGAVYQDRGNLNFTFLYRRGQADGARLREIVRSEIEETSGRPVEASGNDLLADGRKITGMAFYEEQDNMLMHGTILVDADLEAMDRCLTVSVRKLQSHGIDSVRKRVMNLSEMAGDITVSRLLRRLADRFFTVMGPGQVHWLKETDMPGDDYGYGSHEWIYGESPGCELVVEEAGGRGIYQLAFKVEDGYMTGPRLYSDTEHTEDHGRFLQSLEGMEYEEGKMKEMLKQYLADSGTDN</sequence>
<evidence type="ECO:0000313" key="5">
    <source>
        <dbReference type="Proteomes" id="UP000669239"/>
    </source>
</evidence>
<dbReference type="EMBL" id="JAKNGE010000004">
    <property type="protein sequence ID" value="MCG4744496.1"/>
    <property type="molecule type" value="Genomic_DNA"/>
</dbReference>